<sequence>MRLESATPANLSSAAPKGGVVGAEWQDEAVSERRSDCSDDEDFSAKDLSSGCCGQRVYDNQQIVVGMKLYDAKERVDIQKLCSGARGRRSRKATGAEGGGCTIFALRGFDPRRAG</sequence>
<accession>K0S701</accession>
<evidence type="ECO:0000313" key="3">
    <source>
        <dbReference type="Proteomes" id="UP000266841"/>
    </source>
</evidence>
<reference evidence="2 3" key="1">
    <citation type="journal article" date="2012" name="Genome Biol.">
        <title>Genome and low-iron response of an oceanic diatom adapted to chronic iron limitation.</title>
        <authorList>
            <person name="Lommer M."/>
            <person name="Specht M."/>
            <person name="Roy A.S."/>
            <person name="Kraemer L."/>
            <person name="Andreson R."/>
            <person name="Gutowska M.A."/>
            <person name="Wolf J."/>
            <person name="Bergner S.V."/>
            <person name="Schilhabel M.B."/>
            <person name="Klostermeier U.C."/>
            <person name="Beiko R.G."/>
            <person name="Rosenstiel P."/>
            <person name="Hippler M."/>
            <person name="Laroche J."/>
        </authorList>
    </citation>
    <scope>NUCLEOTIDE SEQUENCE [LARGE SCALE GENOMIC DNA]</scope>
    <source>
        <strain evidence="2 3">CCMP1005</strain>
    </source>
</reference>
<comment type="caution">
    <text evidence="2">The sequence shown here is derived from an EMBL/GenBank/DDBJ whole genome shotgun (WGS) entry which is preliminary data.</text>
</comment>
<protein>
    <submittedName>
        <fullName evidence="2">Uncharacterized protein</fullName>
    </submittedName>
</protein>
<dbReference type="EMBL" id="AGNL01030899">
    <property type="protein sequence ID" value="EJK56656.1"/>
    <property type="molecule type" value="Genomic_DNA"/>
</dbReference>
<evidence type="ECO:0000313" key="2">
    <source>
        <dbReference type="EMBL" id="EJK56656.1"/>
    </source>
</evidence>
<organism evidence="2 3">
    <name type="scientific">Thalassiosira oceanica</name>
    <name type="common">Marine diatom</name>
    <dbReference type="NCBI Taxonomy" id="159749"/>
    <lineage>
        <taxon>Eukaryota</taxon>
        <taxon>Sar</taxon>
        <taxon>Stramenopiles</taxon>
        <taxon>Ochrophyta</taxon>
        <taxon>Bacillariophyta</taxon>
        <taxon>Coscinodiscophyceae</taxon>
        <taxon>Thalassiosirophycidae</taxon>
        <taxon>Thalassiosirales</taxon>
        <taxon>Thalassiosiraceae</taxon>
        <taxon>Thalassiosira</taxon>
    </lineage>
</organism>
<dbReference type="AlphaFoldDB" id="K0S701"/>
<proteinExistence type="predicted"/>
<gene>
    <name evidence="2" type="ORF">THAOC_23416</name>
</gene>
<dbReference type="Proteomes" id="UP000266841">
    <property type="component" value="Unassembled WGS sequence"/>
</dbReference>
<name>K0S701_THAOC</name>
<evidence type="ECO:0000256" key="1">
    <source>
        <dbReference type="SAM" id="MobiDB-lite"/>
    </source>
</evidence>
<feature type="region of interest" description="Disordered" evidence="1">
    <location>
        <begin position="1"/>
        <end position="49"/>
    </location>
</feature>
<keyword evidence="3" id="KW-1185">Reference proteome</keyword>